<gene>
    <name evidence="19" type="ORF">E2562_026397</name>
</gene>
<feature type="transmembrane region" description="Helical" evidence="18">
    <location>
        <begin position="104"/>
        <end position="128"/>
    </location>
</feature>
<dbReference type="PROSITE" id="PS50920">
    <property type="entry name" value="SOLCAR"/>
    <property type="match status" value="2"/>
</dbReference>
<dbReference type="GO" id="GO:0019843">
    <property type="term" value="F:rRNA binding"/>
    <property type="evidence" value="ECO:0007669"/>
    <property type="project" value="UniProtKB-KW"/>
</dbReference>
<name>A0A6G1DNJ3_9ORYZ</name>
<evidence type="ECO:0000313" key="19">
    <source>
        <dbReference type="EMBL" id="KAF0914019.1"/>
    </source>
</evidence>
<dbReference type="InterPro" id="IPR044712">
    <property type="entry name" value="SLC25A32-like"/>
</dbReference>
<feature type="compositionally biased region" description="Basic residues" evidence="17">
    <location>
        <begin position="363"/>
        <end position="375"/>
    </location>
</feature>
<feature type="repeat" description="Solcar" evidence="15">
    <location>
        <begin position="109"/>
        <end position="217"/>
    </location>
</feature>
<dbReference type="GO" id="GO:0016020">
    <property type="term" value="C:membrane"/>
    <property type="evidence" value="ECO:0007669"/>
    <property type="project" value="UniProtKB-SubCell"/>
</dbReference>
<proteinExistence type="inferred from homology"/>
<feature type="repeat" description="Solcar" evidence="15">
    <location>
        <begin position="2"/>
        <end position="91"/>
    </location>
</feature>
<evidence type="ECO:0000256" key="6">
    <source>
        <dbReference type="ARBA" id="ARBA00022730"/>
    </source>
</evidence>
<evidence type="ECO:0000256" key="12">
    <source>
        <dbReference type="ARBA" id="ARBA00023274"/>
    </source>
</evidence>
<dbReference type="PANTHER" id="PTHR45683">
    <property type="entry name" value="MITOCHONDRIAL NICOTINAMIDE ADENINE DINUCLEOTIDE TRANSPORTER 1-RELATED-RELATED"/>
    <property type="match status" value="1"/>
</dbReference>
<feature type="transmembrane region" description="Helical" evidence="18">
    <location>
        <begin position="63"/>
        <end position="84"/>
    </location>
</feature>
<dbReference type="GO" id="GO:1990904">
    <property type="term" value="C:ribonucleoprotein complex"/>
    <property type="evidence" value="ECO:0007669"/>
    <property type="project" value="UniProtKB-KW"/>
</dbReference>
<keyword evidence="9" id="KW-0689">Ribosomal protein</keyword>
<evidence type="ECO:0000256" key="14">
    <source>
        <dbReference type="ARBA" id="ARBA00035387"/>
    </source>
</evidence>
<evidence type="ECO:0000256" key="2">
    <source>
        <dbReference type="ARBA" id="ARBA00006375"/>
    </source>
</evidence>
<feature type="region of interest" description="Disordered" evidence="17">
    <location>
        <begin position="341"/>
        <end position="385"/>
    </location>
</feature>
<dbReference type="Gene3D" id="1.50.40.10">
    <property type="entry name" value="Mitochondrial carrier domain"/>
    <property type="match status" value="1"/>
</dbReference>
<evidence type="ECO:0000256" key="3">
    <source>
        <dbReference type="ARBA" id="ARBA00010528"/>
    </source>
</evidence>
<evidence type="ECO:0000256" key="13">
    <source>
        <dbReference type="ARBA" id="ARBA00035208"/>
    </source>
</evidence>
<dbReference type="InterPro" id="IPR023574">
    <property type="entry name" value="Ribosomal_uL4_dom_sf"/>
</dbReference>
<evidence type="ECO:0000256" key="1">
    <source>
        <dbReference type="ARBA" id="ARBA00004141"/>
    </source>
</evidence>
<evidence type="ECO:0000256" key="10">
    <source>
        <dbReference type="ARBA" id="ARBA00022989"/>
    </source>
</evidence>
<evidence type="ECO:0000256" key="11">
    <source>
        <dbReference type="ARBA" id="ARBA00023136"/>
    </source>
</evidence>
<evidence type="ECO:0000256" key="4">
    <source>
        <dbReference type="ARBA" id="ARBA00022448"/>
    </source>
</evidence>
<evidence type="ECO:0000313" key="20">
    <source>
        <dbReference type="Proteomes" id="UP000479710"/>
    </source>
</evidence>
<evidence type="ECO:0000256" key="18">
    <source>
        <dbReference type="SAM" id="Phobius"/>
    </source>
</evidence>
<keyword evidence="11 15" id="KW-0472">Membrane</keyword>
<dbReference type="Gene3D" id="3.40.1370.10">
    <property type="match status" value="1"/>
</dbReference>
<keyword evidence="7" id="KW-0677">Repeat</keyword>
<dbReference type="EMBL" id="SPHZ02000006">
    <property type="protein sequence ID" value="KAF0914019.1"/>
    <property type="molecule type" value="Genomic_DNA"/>
</dbReference>
<comment type="similarity">
    <text evidence="2 16">Belongs to the mitochondrial carrier (TC 2.A.29) family.</text>
</comment>
<keyword evidence="8" id="KW-0694">RNA-binding</keyword>
<feature type="region of interest" description="Disordered" evidence="17">
    <location>
        <begin position="515"/>
        <end position="548"/>
    </location>
</feature>
<dbReference type="GO" id="GO:0005840">
    <property type="term" value="C:ribosome"/>
    <property type="evidence" value="ECO:0007669"/>
    <property type="project" value="UniProtKB-KW"/>
</dbReference>
<dbReference type="SUPFAM" id="SSF103506">
    <property type="entry name" value="Mitochondrial carrier"/>
    <property type="match status" value="1"/>
</dbReference>
<dbReference type="InterPro" id="IPR018108">
    <property type="entry name" value="MCP_transmembrane"/>
</dbReference>
<comment type="caution">
    <text evidence="19">The sequence shown here is derived from an EMBL/GenBank/DDBJ whole genome shotgun (WGS) entry which is preliminary data.</text>
</comment>
<comment type="similarity">
    <text evidence="3">Belongs to the universal ribosomal protein uL4 family.</text>
</comment>
<keyword evidence="5 15" id="KW-0812">Transmembrane</keyword>
<keyword evidence="12" id="KW-0687">Ribonucleoprotein</keyword>
<feature type="transmembrane region" description="Helical" evidence="18">
    <location>
        <begin position="190"/>
        <end position="211"/>
    </location>
</feature>
<reference evidence="19 20" key="1">
    <citation type="submission" date="2019-11" db="EMBL/GenBank/DDBJ databases">
        <title>Whole genome sequence of Oryza granulata.</title>
        <authorList>
            <person name="Li W."/>
        </authorList>
    </citation>
    <scope>NUCLEOTIDE SEQUENCE [LARGE SCALE GENOMIC DNA]</scope>
    <source>
        <strain evidence="20">cv. Menghai</strain>
        <tissue evidence="19">Leaf</tissue>
    </source>
</reference>
<feature type="compositionally biased region" description="Acidic residues" evidence="17">
    <location>
        <begin position="515"/>
        <end position="541"/>
    </location>
</feature>
<dbReference type="InterPro" id="IPR023395">
    <property type="entry name" value="MCP_dom_sf"/>
</dbReference>
<protein>
    <recommendedName>
        <fullName evidence="13">Large ribosomal subunit protein uL4c</fullName>
    </recommendedName>
    <alternativeName>
        <fullName evidence="14">50S ribosomal protein L4, chloroplastic</fullName>
    </alternativeName>
</protein>
<dbReference type="NCBIfam" id="TIGR03953">
    <property type="entry name" value="rplD_bact"/>
    <property type="match status" value="1"/>
</dbReference>
<dbReference type="GO" id="GO:0006412">
    <property type="term" value="P:translation"/>
    <property type="evidence" value="ECO:0007669"/>
    <property type="project" value="InterPro"/>
</dbReference>
<dbReference type="HAMAP" id="MF_01328_B">
    <property type="entry name" value="Ribosomal_uL4_B"/>
    <property type="match status" value="1"/>
</dbReference>
<feature type="transmembrane region" description="Helical" evidence="18">
    <location>
        <begin position="232"/>
        <end position="256"/>
    </location>
</feature>
<dbReference type="GO" id="GO:0003735">
    <property type="term" value="F:structural constituent of ribosome"/>
    <property type="evidence" value="ECO:0007669"/>
    <property type="project" value="InterPro"/>
</dbReference>
<dbReference type="FunFam" id="3.40.1370.10:FF:000012">
    <property type="entry name" value="50S ribosomal protein L4"/>
    <property type="match status" value="1"/>
</dbReference>
<keyword evidence="10 18" id="KW-1133">Transmembrane helix</keyword>
<dbReference type="InterPro" id="IPR002136">
    <property type="entry name" value="Ribosomal_uL4"/>
</dbReference>
<comment type="subcellular location">
    <subcellularLocation>
        <location evidence="1">Membrane</location>
        <topology evidence="1">Multi-pass membrane protein</topology>
    </subcellularLocation>
</comment>
<evidence type="ECO:0000256" key="7">
    <source>
        <dbReference type="ARBA" id="ARBA00022737"/>
    </source>
</evidence>
<dbReference type="OrthoDB" id="2019556at2759"/>
<evidence type="ECO:0000256" key="5">
    <source>
        <dbReference type="ARBA" id="ARBA00022692"/>
    </source>
</evidence>
<dbReference type="Pfam" id="PF00153">
    <property type="entry name" value="Mito_carr"/>
    <property type="match status" value="3"/>
</dbReference>
<dbReference type="Pfam" id="PF00573">
    <property type="entry name" value="Ribosomal_L4"/>
    <property type="match status" value="1"/>
</dbReference>
<evidence type="ECO:0000256" key="8">
    <source>
        <dbReference type="ARBA" id="ARBA00022884"/>
    </source>
</evidence>
<evidence type="ECO:0000256" key="17">
    <source>
        <dbReference type="SAM" id="MobiDB-lite"/>
    </source>
</evidence>
<accession>A0A6G1DNJ3</accession>
<dbReference type="InterPro" id="IPR013005">
    <property type="entry name" value="Ribosomal_uL4-like"/>
</dbReference>
<evidence type="ECO:0000256" key="15">
    <source>
        <dbReference type="PROSITE-ProRule" id="PRU00282"/>
    </source>
</evidence>
<keyword evidence="4 16" id="KW-0813">Transport</keyword>
<dbReference type="GO" id="GO:0006862">
    <property type="term" value="P:nucleotide transport"/>
    <property type="evidence" value="ECO:0007669"/>
    <property type="project" value="InterPro"/>
</dbReference>
<evidence type="ECO:0000256" key="16">
    <source>
        <dbReference type="RuleBase" id="RU000488"/>
    </source>
</evidence>
<evidence type="ECO:0000256" key="9">
    <source>
        <dbReference type="ARBA" id="ARBA00022980"/>
    </source>
</evidence>
<keyword evidence="20" id="KW-1185">Reference proteome</keyword>
<organism evidence="19 20">
    <name type="scientific">Oryza meyeriana var. granulata</name>
    <dbReference type="NCBI Taxonomy" id="110450"/>
    <lineage>
        <taxon>Eukaryota</taxon>
        <taxon>Viridiplantae</taxon>
        <taxon>Streptophyta</taxon>
        <taxon>Embryophyta</taxon>
        <taxon>Tracheophyta</taxon>
        <taxon>Spermatophyta</taxon>
        <taxon>Magnoliopsida</taxon>
        <taxon>Liliopsida</taxon>
        <taxon>Poales</taxon>
        <taxon>Poaceae</taxon>
        <taxon>BOP clade</taxon>
        <taxon>Oryzoideae</taxon>
        <taxon>Oryzeae</taxon>
        <taxon>Oryzinae</taxon>
        <taxon>Oryza</taxon>
        <taxon>Oryza meyeriana</taxon>
    </lineage>
</organism>
<dbReference type="SUPFAM" id="SSF52166">
    <property type="entry name" value="Ribosomal protein L4"/>
    <property type="match status" value="1"/>
</dbReference>
<sequence length="548" mass="59905">MSDALINGVAGAGGGIIAQLITYPLQTVNARQQTERDPSKPAFKDGAVRQMCLVVKHEGWERLYGGLMPSLVGTAASQGVYYYFYQIFRSRAEAAALQRSRKGVGDGSVGMLQSLTVAALSGCVNVLLTNPIWVVVTRMQTHRKASKQQSPLDLTCVLDKTLEPPTVENIPHKTIHVIQDLYKEAGLLGFWKWVVPTLIMVSNPAIQFMLYETLLKKLKKKRVSNLKGADGMTALEIFLLGAVAKLGATAVTYPLLVVKARLQAKQIIGDDKRHCYKGGTGEGRKAAAVSVLCALRAEAATLPVLSFSGEKVGEVALDLKSSPPSTARAVVHRALITDRQNKRRGTASTLTRGEVSEGGRKPYQQKKTGKARRGSMRTPLRPGGGVIFGPKPRDWSIKINRKEKRLAISTALASAAVADDAFVVEEFDEEFAAGPKTRDFVAALQRWGLDPKQKAMFFATEFADNVRLSGRNIGSLKMLTPRTLNLYDILDARKLFFTAAAIDYLNSRYGATVFDEYEDDTDGEDDGEEEAEEVQEEETSAEEAAQVY</sequence>
<dbReference type="Proteomes" id="UP000479710">
    <property type="component" value="Unassembled WGS sequence"/>
</dbReference>
<dbReference type="GO" id="GO:0055085">
    <property type="term" value="P:transmembrane transport"/>
    <property type="evidence" value="ECO:0007669"/>
    <property type="project" value="InterPro"/>
</dbReference>
<keyword evidence="6" id="KW-0699">rRNA-binding</keyword>
<dbReference type="AlphaFoldDB" id="A0A6G1DNJ3"/>